<accession>A0A318JXL3</accession>
<evidence type="ECO:0000313" key="2">
    <source>
        <dbReference type="Proteomes" id="UP000247569"/>
    </source>
</evidence>
<dbReference type="Proteomes" id="UP000247569">
    <property type="component" value="Unassembled WGS sequence"/>
</dbReference>
<keyword evidence="2" id="KW-1185">Reference proteome</keyword>
<dbReference type="EMBL" id="QJKF01000008">
    <property type="protein sequence ID" value="PXX61499.1"/>
    <property type="molecule type" value="Genomic_DNA"/>
</dbReference>
<reference evidence="1 2" key="1">
    <citation type="submission" date="2018-05" db="EMBL/GenBank/DDBJ databases">
        <title>Genomic Encyclopedia of Type Strains, Phase IV (KMG-IV): sequencing the most valuable type-strain genomes for metagenomic binning, comparative biology and taxonomic classification.</title>
        <authorList>
            <person name="Goeker M."/>
        </authorList>
    </citation>
    <scope>NUCLEOTIDE SEQUENCE [LARGE SCALE GENOMIC DNA]</scope>
    <source>
        <strain evidence="1 2">DSM 44704</strain>
    </source>
</reference>
<organism evidence="1 2">
    <name type="scientific">Nocardia tenerifensis</name>
    <dbReference type="NCBI Taxonomy" id="228006"/>
    <lineage>
        <taxon>Bacteria</taxon>
        <taxon>Bacillati</taxon>
        <taxon>Actinomycetota</taxon>
        <taxon>Actinomycetes</taxon>
        <taxon>Mycobacteriales</taxon>
        <taxon>Nocardiaceae</taxon>
        <taxon>Nocardia</taxon>
    </lineage>
</organism>
<proteinExistence type="predicted"/>
<dbReference type="AlphaFoldDB" id="A0A318JXL3"/>
<protein>
    <submittedName>
        <fullName evidence="1">Uncharacterized protein</fullName>
    </submittedName>
</protein>
<name>A0A318JXL3_9NOCA</name>
<gene>
    <name evidence="1" type="ORF">DFR70_10857</name>
</gene>
<sequence length="32" mass="3542">MILAEPPPQEVFAAVAANPPEADPEFRTLRTY</sequence>
<comment type="caution">
    <text evidence="1">The sequence shown here is derived from an EMBL/GenBank/DDBJ whole genome shotgun (WGS) entry which is preliminary data.</text>
</comment>
<evidence type="ECO:0000313" key="1">
    <source>
        <dbReference type="EMBL" id="PXX61499.1"/>
    </source>
</evidence>